<dbReference type="PANTHER" id="PTHR22642">
    <property type="entry name" value="IMIDAZOLONEPROPIONASE"/>
    <property type="match status" value="1"/>
</dbReference>
<evidence type="ECO:0000313" key="3">
    <source>
        <dbReference type="Proteomes" id="UP000267841"/>
    </source>
</evidence>
<proteinExistence type="predicted"/>
<dbReference type="OrthoDB" id="9767366at2"/>
<dbReference type="Proteomes" id="UP000267841">
    <property type="component" value="Unassembled WGS sequence"/>
</dbReference>
<keyword evidence="3" id="KW-1185">Reference proteome</keyword>
<evidence type="ECO:0000259" key="1">
    <source>
        <dbReference type="Pfam" id="PF07969"/>
    </source>
</evidence>
<evidence type="ECO:0000313" key="2">
    <source>
        <dbReference type="EMBL" id="RLJ71005.1"/>
    </source>
</evidence>
<gene>
    <name evidence="2" type="ORF">BCF55_1294</name>
</gene>
<dbReference type="AlphaFoldDB" id="A0A497XPX5"/>
<dbReference type="RefSeq" id="WP_121011677.1">
    <property type="nucleotide sequence ID" value="NZ_RCCJ01000001.1"/>
</dbReference>
<accession>A0A497XPX5</accession>
<organism evidence="2 3">
    <name type="scientific">Hydrogenivirga caldilitoris</name>
    <dbReference type="NCBI Taxonomy" id="246264"/>
    <lineage>
        <taxon>Bacteria</taxon>
        <taxon>Pseudomonadati</taxon>
        <taxon>Aquificota</taxon>
        <taxon>Aquificia</taxon>
        <taxon>Aquificales</taxon>
        <taxon>Aquificaceae</taxon>
        <taxon>Hydrogenivirga</taxon>
    </lineage>
</organism>
<dbReference type="EMBL" id="RCCJ01000001">
    <property type="protein sequence ID" value="RLJ71005.1"/>
    <property type="molecule type" value="Genomic_DNA"/>
</dbReference>
<protein>
    <recommendedName>
        <fullName evidence="1">Amidohydrolase 3 domain-containing protein</fullName>
    </recommendedName>
</protein>
<dbReference type="Pfam" id="PF07969">
    <property type="entry name" value="Amidohydro_3"/>
    <property type="match status" value="1"/>
</dbReference>
<dbReference type="Gene3D" id="3.20.20.140">
    <property type="entry name" value="Metal-dependent hydrolases"/>
    <property type="match status" value="1"/>
</dbReference>
<dbReference type="PANTHER" id="PTHR22642:SF2">
    <property type="entry name" value="PROTEIN LONG AFTER FAR-RED 3"/>
    <property type="match status" value="1"/>
</dbReference>
<dbReference type="SUPFAM" id="SSF51556">
    <property type="entry name" value="Metallo-dependent hydrolases"/>
    <property type="match status" value="1"/>
</dbReference>
<dbReference type="Gene3D" id="3.10.310.70">
    <property type="match status" value="1"/>
</dbReference>
<dbReference type="InterPro" id="IPR013108">
    <property type="entry name" value="Amidohydro_3"/>
</dbReference>
<comment type="caution">
    <text evidence="2">The sequence shown here is derived from an EMBL/GenBank/DDBJ whole genome shotgun (WGS) entry which is preliminary data.</text>
</comment>
<feature type="domain" description="Amidohydrolase 3" evidence="1">
    <location>
        <begin position="3"/>
        <end position="350"/>
    </location>
</feature>
<name>A0A497XPX5_9AQUI</name>
<dbReference type="InterPro" id="IPR032466">
    <property type="entry name" value="Metal_Hydrolase"/>
</dbReference>
<reference evidence="2 3" key="1">
    <citation type="submission" date="2018-10" db="EMBL/GenBank/DDBJ databases">
        <title>Genomic Encyclopedia of Archaeal and Bacterial Type Strains, Phase II (KMG-II): from individual species to whole genera.</title>
        <authorList>
            <person name="Goeker M."/>
        </authorList>
    </citation>
    <scope>NUCLEOTIDE SEQUENCE [LARGE SCALE GENOMIC DNA]</scope>
    <source>
        <strain evidence="2 3">DSM 16510</strain>
    </source>
</reference>
<sequence>MSLVDAHTHLELLALRKVPFDSLSSVEELLSYLRNIREDFILAWGWDEKKLGRAPLREDLDSVDVPVLLLRMDAHVGVANSKLIEDMGLEEKGEFFDPDRGFLYETLLWGVVEKMKPKGRKMRDTLLKATQYAFKMGVIEVHDYVDSEVAGLYRELDTELPIRIVLMPYYENYMDVVQLFEGRAFKSLRLGWVKVFVDGSVGARTAYLSEPYEDKKGWRGNLLRGKEELVRIIGELEERRLRVSLHAVGDGAVEECLRAFEEVKPTLKYHRIEHAVLMSREQALRARDLNLLICVQPNFKPFFRETYLKALGKKRYRECVPISMLDSLGVDMVFGSDMMPFEPHYGLDYAKKILGEEKAKYYYGGWRKEGRYV</sequence>